<dbReference type="InterPro" id="IPR032675">
    <property type="entry name" value="LRR_dom_sf"/>
</dbReference>
<evidence type="ECO:0000313" key="1">
    <source>
        <dbReference type="EMBL" id="PNI63822.1"/>
    </source>
</evidence>
<dbReference type="InterPro" id="IPR001611">
    <property type="entry name" value="Leu-rich_rpt"/>
</dbReference>
<dbReference type="Proteomes" id="UP000236370">
    <property type="component" value="Unassembled WGS sequence"/>
</dbReference>
<dbReference type="EMBL" id="NBAG03000242">
    <property type="protein sequence ID" value="PNI63822.1"/>
    <property type="molecule type" value="Genomic_DNA"/>
</dbReference>
<comment type="caution">
    <text evidence="1">The sequence shown here is derived from an EMBL/GenBank/DDBJ whole genome shotgun (WGS) entry which is preliminary data.</text>
</comment>
<dbReference type="SUPFAM" id="SSF52047">
    <property type="entry name" value="RNI-like"/>
    <property type="match status" value="1"/>
</dbReference>
<gene>
    <name evidence="1" type="ORF">CK820_G0016610</name>
</gene>
<dbReference type="Gene3D" id="3.80.10.10">
    <property type="entry name" value="Ribonuclease Inhibitor"/>
    <property type="match status" value="1"/>
</dbReference>
<evidence type="ECO:0000313" key="2">
    <source>
        <dbReference type="Proteomes" id="UP000236370"/>
    </source>
</evidence>
<reference evidence="1 2" key="1">
    <citation type="submission" date="2017-12" db="EMBL/GenBank/DDBJ databases">
        <title>High-resolution comparative analysis of great ape genomes.</title>
        <authorList>
            <person name="Pollen A."/>
            <person name="Hastie A."/>
            <person name="Hormozdiari F."/>
            <person name="Dougherty M."/>
            <person name="Liu R."/>
            <person name="Chaisson M."/>
            <person name="Hoppe E."/>
            <person name="Hill C."/>
            <person name="Pang A."/>
            <person name="Hillier L."/>
            <person name="Baker C."/>
            <person name="Armstrong J."/>
            <person name="Shendure J."/>
            <person name="Paten B."/>
            <person name="Wilson R."/>
            <person name="Chao H."/>
            <person name="Schneider V."/>
            <person name="Ventura M."/>
            <person name="Kronenberg Z."/>
            <person name="Murali S."/>
            <person name="Gordon D."/>
            <person name="Cantsilieris S."/>
            <person name="Munson K."/>
            <person name="Nelson B."/>
            <person name="Raja A."/>
            <person name="Underwood J."/>
            <person name="Diekhans M."/>
            <person name="Fiddes I."/>
            <person name="Haussler D."/>
            <person name="Eichler E."/>
        </authorList>
    </citation>
    <scope>NUCLEOTIDE SEQUENCE [LARGE SCALE GENOMIC DNA]</scope>
    <source>
        <strain evidence="1">Yerkes chimp pedigree #C0471</strain>
    </source>
</reference>
<organism evidence="1 2">
    <name type="scientific">Pan troglodytes</name>
    <name type="common">Chimpanzee</name>
    <dbReference type="NCBI Taxonomy" id="9598"/>
    <lineage>
        <taxon>Eukaryota</taxon>
        <taxon>Metazoa</taxon>
        <taxon>Chordata</taxon>
        <taxon>Craniata</taxon>
        <taxon>Vertebrata</taxon>
        <taxon>Euteleostomi</taxon>
        <taxon>Mammalia</taxon>
        <taxon>Eutheria</taxon>
        <taxon>Euarchontoglires</taxon>
        <taxon>Primates</taxon>
        <taxon>Haplorrhini</taxon>
        <taxon>Catarrhini</taxon>
        <taxon>Hominidae</taxon>
        <taxon>Pan</taxon>
    </lineage>
</organism>
<accession>A0A2J8MWG4</accession>
<sequence length="109" mass="11741">ASGLGHCHHLEELDLSNNQFDEEGTKALMRALEGKWMLKRLDLSHLLLNSSTLALLTHRLSHMTCLQSLSLTLSPRLECSGMISLHCNLCLLGSSDSGASAAQVAGITD</sequence>
<dbReference type="AlphaFoldDB" id="A0A2J8MWG4"/>
<name>A0A2J8MWG4_PANTR</name>
<dbReference type="PANTHER" id="PTHR12138">
    <property type="entry name" value="PRIMATE-EXPANDED PROTEIN FAMILY"/>
    <property type="match status" value="1"/>
</dbReference>
<protein>
    <submittedName>
        <fullName evidence="1">NLRC5 isoform 12</fullName>
    </submittedName>
</protein>
<proteinExistence type="predicted"/>
<dbReference type="PANTHER" id="PTHR12138:SF162">
    <property type="entry name" value="CHROMOSOME UNDETERMINED SCAFFOLD_275, WHOLE GENOME SHOTGUN SEQUENCE"/>
    <property type="match status" value="1"/>
</dbReference>
<dbReference type="Pfam" id="PF13516">
    <property type="entry name" value="LRR_6"/>
    <property type="match status" value="1"/>
</dbReference>
<feature type="non-terminal residue" evidence="1">
    <location>
        <position position="1"/>
    </location>
</feature>